<dbReference type="InterPro" id="IPR029453">
    <property type="entry name" value="Rictor_IV"/>
</dbReference>
<dbReference type="Proteomes" id="UP001431209">
    <property type="component" value="Unassembled WGS sequence"/>
</dbReference>
<dbReference type="SMART" id="SM01307">
    <property type="entry name" value="RICTOR_M"/>
    <property type="match status" value="1"/>
</dbReference>
<reference evidence="3 4" key="1">
    <citation type="submission" date="2024-03" db="EMBL/GenBank/DDBJ databases">
        <title>The Acrasis kona genome and developmental transcriptomes reveal deep origins of eukaryotic multicellular pathways.</title>
        <authorList>
            <person name="Sheikh S."/>
            <person name="Fu C.-J."/>
            <person name="Brown M.W."/>
            <person name="Baldauf S.L."/>
        </authorList>
    </citation>
    <scope>NUCLEOTIDE SEQUENCE [LARGE SCALE GENOMIC DNA]</scope>
    <source>
        <strain evidence="3 4">ATCC MYA-3509</strain>
    </source>
</reference>
<comment type="caution">
    <text evidence="3">The sequence shown here is derived from an EMBL/GenBank/DDBJ whole genome shotgun (WGS) entry which is preliminary data.</text>
</comment>
<dbReference type="Pfam" id="PF14663">
    <property type="entry name" value="RasGEF_N_2"/>
    <property type="match status" value="1"/>
</dbReference>
<dbReference type="PANTHER" id="PTHR13298:SF11">
    <property type="entry name" value="RAPAMYCIN-INSENSITIVE COMPANION OF MTOR"/>
    <property type="match status" value="1"/>
</dbReference>
<dbReference type="GO" id="GO:0038203">
    <property type="term" value="P:TORC2 signaling"/>
    <property type="evidence" value="ECO:0007669"/>
    <property type="project" value="TreeGrafter"/>
</dbReference>
<keyword evidence="4" id="KW-1185">Reference proteome</keyword>
<dbReference type="InterPro" id="IPR028268">
    <property type="entry name" value="Pianissimo_fam"/>
</dbReference>
<protein>
    <submittedName>
        <fullName evidence="3">MTOR complex interacting protein RICOR</fullName>
    </submittedName>
</protein>
<organism evidence="3 4">
    <name type="scientific">Acrasis kona</name>
    <dbReference type="NCBI Taxonomy" id="1008807"/>
    <lineage>
        <taxon>Eukaryota</taxon>
        <taxon>Discoba</taxon>
        <taxon>Heterolobosea</taxon>
        <taxon>Tetramitia</taxon>
        <taxon>Eutetramitia</taxon>
        <taxon>Acrasidae</taxon>
        <taxon>Acrasis</taxon>
    </lineage>
</organism>
<dbReference type="PANTHER" id="PTHR13298">
    <property type="entry name" value="CYTOSOLIC REGULATOR PIANISSIMO"/>
    <property type="match status" value="1"/>
</dbReference>
<dbReference type="SMART" id="SM01310">
    <property type="entry name" value="RICTOR_V"/>
    <property type="match status" value="1"/>
</dbReference>
<accession>A0AAW2Z6P3</accession>
<proteinExistence type="predicted"/>
<feature type="domain" description="Rapamycin-insensitive companion of mTOR" evidence="2">
    <location>
        <begin position="498"/>
        <end position="570"/>
    </location>
</feature>
<dbReference type="SUPFAM" id="SSF48371">
    <property type="entry name" value="ARM repeat"/>
    <property type="match status" value="1"/>
</dbReference>
<dbReference type="GO" id="GO:0031932">
    <property type="term" value="C:TORC2 complex"/>
    <property type="evidence" value="ECO:0007669"/>
    <property type="project" value="InterPro"/>
</dbReference>
<evidence type="ECO:0000313" key="3">
    <source>
        <dbReference type="EMBL" id="KAL0485492.1"/>
    </source>
</evidence>
<dbReference type="AlphaFoldDB" id="A0AAW2Z6P3"/>
<dbReference type="Pfam" id="PF14668">
    <property type="entry name" value="RICTOR_V"/>
    <property type="match status" value="1"/>
</dbReference>
<dbReference type="InterPro" id="IPR016024">
    <property type="entry name" value="ARM-type_fold"/>
</dbReference>
<evidence type="ECO:0000313" key="4">
    <source>
        <dbReference type="Proteomes" id="UP001431209"/>
    </source>
</evidence>
<dbReference type="InterPro" id="IPR029451">
    <property type="entry name" value="RICTOR_M"/>
</dbReference>
<evidence type="ECO:0000259" key="1">
    <source>
        <dbReference type="SMART" id="SM01307"/>
    </source>
</evidence>
<name>A0AAW2Z6P3_9EUKA</name>
<dbReference type="InterPro" id="IPR029452">
    <property type="entry name" value="RICTOR_V"/>
</dbReference>
<dbReference type="EMBL" id="JAOPGA020001141">
    <property type="protein sequence ID" value="KAL0485492.1"/>
    <property type="molecule type" value="Genomic_DNA"/>
</dbReference>
<feature type="domain" description="Rapamycin-insensitive companion of mTOR middle" evidence="1">
    <location>
        <begin position="62"/>
        <end position="302"/>
    </location>
</feature>
<dbReference type="SMART" id="SM01303">
    <property type="entry name" value="RasGEF_N_2"/>
    <property type="match status" value="1"/>
</dbReference>
<evidence type="ECO:0000259" key="2">
    <source>
        <dbReference type="SMART" id="SM01310"/>
    </source>
</evidence>
<dbReference type="Pfam" id="PF14666">
    <property type="entry name" value="RICTOR_M"/>
    <property type="match status" value="1"/>
</dbReference>
<gene>
    <name evidence="3" type="ORF">AKO1_003085</name>
</gene>
<sequence>MHDRIDSEISQSLRDQSFMKTLSSLTTNYRQSARTLRSSSQSSSAKILLNLSQVKTQVDSQMDDSSFHQLIKDSNVLVTKDDKKWVWDKIQTLVYGPLRIPNRLQEALKTEFPKRLISYYKPHKRLFSDLNYQESYQHLAMLASQMIDNLLSIEEGRMFLKRCGLMEQLHQVLQAELSITSPAVNNQGSTINNNNSNNSNNSNNILSEERVTYKMSREYFALLGKFTQHVQGVIILEEFNIFSLLVSLTTKRDDICQLIIKNLEYTHTFNQASRLILKEAMISGSRKIRYFSTLRLRKLVRDCVDFDEWGIELLNVKLTDEWEDVSKHALRILAEACTNNIRNLDALIQLGPDVTALEKHADGRYLLLRMVGRDEGLQYLISNGWIQHSMKDWRQDKNLDYVSKIEHSLHKAMTAVIIKRTGLSFSIVSDEGVNLPPHFYGELCRTKQGCELLMNGGDFDFLKKELENANVVRTRHVVQYADDDRIDLSGMNDVQWIQLYKRGILWAFAHIASSDVGFEFINPHYPILNFIQLAEKSQNLSMRGSGLYMLSVVAKSTDAKSQLENHGWEIHHDLGTNICVPGDCGLFFQIGDYSFVGSSADGSDPFTQSEQKLAHDDLHPDIVKNMEALSNPVTEMSSLKALAKIKATNPDDLNASVLFYAFYLLTRYRYSLKSKKFMFSELFNHIVLTDIDFEYLDATYGCFK</sequence>